<dbReference type="EMBL" id="PEBD01000008">
    <property type="protein sequence ID" value="PHV67175.1"/>
    <property type="molecule type" value="Genomic_DNA"/>
</dbReference>
<dbReference type="Pfam" id="PF00668">
    <property type="entry name" value="Condensation"/>
    <property type="match status" value="1"/>
</dbReference>
<gene>
    <name evidence="2" type="ORF">CSW57_13325</name>
</gene>
<dbReference type="InterPro" id="IPR001242">
    <property type="entry name" value="Condensation_dom"/>
</dbReference>
<dbReference type="Gene3D" id="3.30.559.10">
    <property type="entry name" value="Chloramphenicol acetyltransferase-like domain"/>
    <property type="match status" value="1"/>
</dbReference>
<dbReference type="Proteomes" id="UP000225108">
    <property type="component" value="Unassembled WGS sequence"/>
</dbReference>
<evidence type="ECO:0000259" key="1">
    <source>
        <dbReference type="Pfam" id="PF00668"/>
    </source>
</evidence>
<dbReference type="SUPFAM" id="SSF52777">
    <property type="entry name" value="CoA-dependent acyltransferases"/>
    <property type="match status" value="2"/>
</dbReference>
<comment type="caution">
    <text evidence="2">The sequence shown here is derived from an EMBL/GenBank/DDBJ whole genome shotgun (WGS) entry which is preliminary data.</text>
</comment>
<feature type="domain" description="Condensation" evidence="1">
    <location>
        <begin position="62"/>
        <end position="370"/>
    </location>
</feature>
<dbReference type="RefSeq" id="WP_099383170.1">
    <property type="nucleotide sequence ID" value="NZ_PEBD01000008.1"/>
</dbReference>
<reference evidence="2 3" key="1">
    <citation type="submission" date="2017-10" db="EMBL/GenBank/DDBJ databases">
        <title>The draft genome sequence of Williamsia sp. BULT 1.1 isolated from the semi-arid grassland soils from South Africa.</title>
        <authorList>
            <person name="Kabwe M.H."/>
            <person name="Govender N."/>
            <person name="Mutseka Lunga P."/>
            <person name="Vikram S."/>
            <person name="Makhalanyane T.P."/>
        </authorList>
    </citation>
    <scope>NUCLEOTIDE SEQUENCE [LARGE SCALE GENOMIC DNA]</scope>
    <source>
        <strain evidence="2 3">BULT 1.1</strain>
    </source>
</reference>
<sequence length="485" mass="52682">MILTAMDWWTPAPGALLEWHPSPASAARALDAPTTSGPLTFLQENHLRSCHATAAAGGEHNAYLGAATEVDGPIDRAALSRALRIFTLRHEGLRTWFRIDTTQITRMLVEPDAVEFEAHNVGDFTTETEFRRYIHARLGAEAISTSWPGFAFGAISRPDGFTMYYGCDHALSDGASQALVLDEIAELYEAEKNATAPPPHVSAATGSFLDYASLQNNVAARFTDESPEVIEWVDIFTSHGATMPRFPLDLGLGPGEAAPVRPIEFDLLDAAGANRFEDVCRRSGAGVMGGIYAAAAITELELTGRTDYFAIAVLGTRSAEFALSQGWFCNFAPVAFDVTSAGSFTEVVAAANAGHVRAKRLSSVPLPVVITALLRSGVDPRDVAGTPNLLSYLDFRRFPGDGRPAHDRGVIFTGEGRTSNASMWFNRDRRRLYLGLQTPDTATAQLEIKRYLQRLWEVIDTVAREGDYAVASTPVEELALARHHD</sequence>
<evidence type="ECO:0000313" key="2">
    <source>
        <dbReference type="EMBL" id="PHV67175.1"/>
    </source>
</evidence>
<dbReference type="AlphaFoldDB" id="A0A2G3PN09"/>
<evidence type="ECO:0000313" key="3">
    <source>
        <dbReference type="Proteomes" id="UP000225108"/>
    </source>
</evidence>
<accession>A0A2G3PN09</accession>
<name>A0A2G3PN09_WILMA</name>
<dbReference type="GO" id="GO:0008610">
    <property type="term" value="P:lipid biosynthetic process"/>
    <property type="evidence" value="ECO:0007669"/>
    <property type="project" value="UniProtKB-ARBA"/>
</dbReference>
<dbReference type="GO" id="GO:0003824">
    <property type="term" value="F:catalytic activity"/>
    <property type="evidence" value="ECO:0007669"/>
    <property type="project" value="InterPro"/>
</dbReference>
<dbReference type="InterPro" id="IPR023213">
    <property type="entry name" value="CAT-like_dom_sf"/>
</dbReference>
<proteinExistence type="predicted"/>
<organism evidence="2 3">
    <name type="scientific">Williamsia marianensis</name>
    <dbReference type="NCBI Taxonomy" id="85044"/>
    <lineage>
        <taxon>Bacteria</taxon>
        <taxon>Bacillati</taxon>
        <taxon>Actinomycetota</taxon>
        <taxon>Actinomycetes</taxon>
        <taxon>Mycobacteriales</taxon>
        <taxon>Nocardiaceae</taxon>
        <taxon>Williamsia</taxon>
    </lineage>
</organism>
<dbReference type="Gene3D" id="3.30.559.30">
    <property type="entry name" value="Nonribosomal peptide synthetase, condensation domain"/>
    <property type="match status" value="1"/>
</dbReference>
<protein>
    <recommendedName>
        <fullName evidence="1">Condensation domain-containing protein</fullName>
    </recommendedName>
</protein>